<comment type="caution">
    <text evidence="2">The sequence shown here is derived from an EMBL/GenBank/DDBJ whole genome shotgun (WGS) entry which is preliminary data.</text>
</comment>
<dbReference type="PANTHER" id="PTHR28583">
    <property type="entry name" value="ACID AMIDASE"/>
    <property type="match status" value="1"/>
</dbReference>
<organism evidence="2">
    <name type="scientific">Cladocopium goreaui</name>
    <dbReference type="NCBI Taxonomy" id="2562237"/>
    <lineage>
        <taxon>Eukaryota</taxon>
        <taxon>Sar</taxon>
        <taxon>Alveolata</taxon>
        <taxon>Dinophyceae</taxon>
        <taxon>Suessiales</taxon>
        <taxon>Symbiodiniaceae</taxon>
        <taxon>Cladocopium</taxon>
    </lineage>
</organism>
<dbReference type="EMBL" id="CAMXCT030003268">
    <property type="protein sequence ID" value="CAL4790757.1"/>
    <property type="molecule type" value="Genomic_DNA"/>
</dbReference>
<proteinExistence type="predicted"/>
<dbReference type="GO" id="GO:0017040">
    <property type="term" value="F:N-acylsphingosine amidohydrolase activity"/>
    <property type="evidence" value="ECO:0007669"/>
    <property type="project" value="UniProtKB-EC"/>
</dbReference>
<dbReference type="PANTHER" id="PTHR28583:SF1">
    <property type="entry name" value="ACID CERAMIDASE"/>
    <property type="match status" value="1"/>
</dbReference>
<dbReference type="OrthoDB" id="5273684at2759"/>
<name>A0A9P1GA99_9DINO</name>
<evidence type="ECO:0000313" key="2">
    <source>
        <dbReference type="EMBL" id="CAI4003445.1"/>
    </source>
</evidence>
<dbReference type="EMBL" id="CAMXCT010003268">
    <property type="protein sequence ID" value="CAI4003445.1"/>
    <property type="molecule type" value="Genomic_DNA"/>
</dbReference>
<evidence type="ECO:0000313" key="4">
    <source>
        <dbReference type="Proteomes" id="UP001152797"/>
    </source>
</evidence>
<sequence>MGQGSKDVLDANDKIEVREHFPETALELQGIANDFEGHGYPVTFQYLSAWLYFHELAHTDVVGAGFDSRECTGIVAETTRGNLVQLANMDQSPLAARNLTLRIRVIDNTSAVLFEGVDWYTLLSTGVSRAVKQGVASVQENWRSGSRKLEDVMTDIQPLDM</sequence>
<gene>
    <name evidence="2" type="ORF">C1SCF055_LOCUS29315</name>
</gene>
<keyword evidence="4" id="KW-1185">Reference proteome</keyword>
<protein>
    <recommendedName>
        <fullName evidence="1">ceramidase</fullName>
        <ecNumber evidence="1">3.5.1.23</ecNumber>
    </recommendedName>
</protein>
<dbReference type="EC" id="3.5.1.23" evidence="1"/>
<dbReference type="Proteomes" id="UP001152797">
    <property type="component" value="Unassembled WGS sequence"/>
</dbReference>
<reference evidence="3 4" key="2">
    <citation type="submission" date="2024-05" db="EMBL/GenBank/DDBJ databases">
        <authorList>
            <person name="Chen Y."/>
            <person name="Shah S."/>
            <person name="Dougan E. K."/>
            <person name="Thang M."/>
            <person name="Chan C."/>
        </authorList>
    </citation>
    <scope>NUCLEOTIDE SEQUENCE [LARGE SCALE GENOMIC DNA]</scope>
</reference>
<evidence type="ECO:0000256" key="1">
    <source>
        <dbReference type="ARBA" id="ARBA00011891"/>
    </source>
</evidence>
<evidence type="ECO:0000313" key="3">
    <source>
        <dbReference type="EMBL" id="CAL4790757.1"/>
    </source>
</evidence>
<accession>A0A9P1GA99</accession>
<reference evidence="2" key="1">
    <citation type="submission" date="2022-10" db="EMBL/GenBank/DDBJ databases">
        <authorList>
            <person name="Chen Y."/>
            <person name="Dougan E. K."/>
            <person name="Chan C."/>
            <person name="Rhodes N."/>
            <person name="Thang M."/>
        </authorList>
    </citation>
    <scope>NUCLEOTIDE SEQUENCE</scope>
</reference>
<dbReference type="EMBL" id="CAMXCT020003268">
    <property type="protein sequence ID" value="CAL1156820.1"/>
    <property type="molecule type" value="Genomic_DNA"/>
</dbReference>
<dbReference type="AlphaFoldDB" id="A0A9P1GA99"/>